<reference evidence="2 3" key="1">
    <citation type="submission" date="2021-05" db="EMBL/GenBank/DDBJ databases">
        <title>Novel Bacillus species.</title>
        <authorList>
            <person name="Liu G."/>
        </authorList>
    </citation>
    <scope>NUCLEOTIDE SEQUENCE [LARGE SCALE GENOMIC DNA]</scope>
    <source>
        <strain evidence="2 3">FJAT-49732</strain>
    </source>
</reference>
<accession>A0A942TSS5</accession>
<keyword evidence="1" id="KW-0472">Membrane</keyword>
<keyword evidence="1" id="KW-1133">Transmembrane helix</keyword>
<evidence type="ECO:0000313" key="3">
    <source>
        <dbReference type="Proteomes" id="UP000682713"/>
    </source>
</evidence>
<name>A0A942TSS5_9BACI</name>
<protein>
    <submittedName>
        <fullName evidence="2">DUF2512 family protein</fullName>
    </submittedName>
</protein>
<organism evidence="2 3">
    <name type="scientific">Lederbergia citrisecunda</name>
    <dbReference type="NCBI Taxonomy" id="2833583"/>
    <lineage>
        <taxon>Bacteria</taxon>
        <taxon>Bacillati</taxon>
        <taxon>Bacillota</taxon>
        <taxon>Bacilli</taxon>
        <taxon>Bacillales</taxon>
        <taxon>Bacillaceae</taxon>
        <taxon>Lederbergia</taxon>
    </lineage>
</organism>
<feature type="transmembrane region" description="Helical" evidence="1">
    <location>
        <begin position="63"/>
        <end position="80"/>
    </location>
</feature>
<dbReference type="InterPro" id="IPR019649">
    <property type="entry name" value="DUF2512"/>
</dbReference>
<dbReference type="Proteomes" id="UP000682713">
    <property type="component" value="Unassembled WGS sequence"/>
</dbReference>
<feature type="transmembrane region" description="Helical" evidence="1">
    <location>
        <begin position="5"/>
        <end position="27"/>
    </location>
</feature>
<dbReference type="AlphaFoldDB" id="A0A942TSS5"/>
<evidence type="ECO:0000256" key="1">
    <source>
        <dbReference type="SAM" id="Phobius"/>
    </source>
</evidence>
<comment type="caution">
    <text evidence="2">The sequence shown here is derived from an EMBL/GenBank/DDBJ whole genome shotgun (WGS) entry which is preliminary data.</text>
</comment>
<dbReference type="EMBL" id="JAGYPJ010000001">
    <property type="protein sequence ID" value="MBS4202287.1"/>
    <property type="molecule type" value="Genomic_DNA"/>
</dbReference>
<proteinExistence type="predicted"/>
<feature type="transmembrane region" description="Helical" evidence="1">
    <location>
        <begin position="33"/>
        <end position="51"/>
    </location>
</feature>
<keyword evidence="3" id="KW-1185">Reference proteome</keyword>
<evidence type="ECO:0000313" key="2">
    <source>
        <dbReference type="EMBL" id="MBS4202287.1"/>
    </source>
</evidence>
<keyword evidence="1" id="KW-0812">Transmembrane</keyword>
<gene>
    <name evidence="2" type="ORF">KHA93_21990</name>
</gene>
<dbReference type="RefSeq" id="WP_213112674.1">
    <property type="nucleotide sequence ID" value="NZ_JAGYPJ010000001.1"/>
</dbReference>
<feature type="transmembrane region" description="Helical" evidence="1">
    <location>
        <begin position="86"/>
        <end position="108"/>
    </location>
</feature>
<sequence>MLNFILKLIVCPIIVIIAANFLTSVYFPNVYQPIILGFTLAVIGYLMEIAILNKGTFWISNTVDFVISAIAIYFVSYFFVGAEVTVFGALLTAAFLTVVEFFVHLWLIRSGRARKEPTV</sequence>
<dbReference type="Pfam" id="PF10710">
    <property type="entry name" value="DUF2512"/>
    <property type="match status" value="1"/>
</dbReference>